<dbReference type="RefSeq" id="XP_004519220.1">
    <property type="nucleotide sequence ID" value="XM_004519163.3"/>
</dbReference>
<dbReference type="RefSeq" id="XP_004519218.1">
    <property type="nucleotide sequence ID" value="XM_004519161.3"/>
</dbReference>
<protein>
    <recommendedName>
        <fullName evidence="2">Regulatory protein zeste</fullName>
    </recommendedName>
</protein>
<dbReference type="Pfam" id="PF13873">
    <property type="entry name" value="Myb_DNA-bind_5"/>
    <property type="match status" value="1"/>
</dbReference>
<dbReference type="AlphaFoldDB" id="W8BEI5"/>
<dbReference type="EMBL" id="GAMC01006843">
    <property type="protein sequence ID" value="JAB99712.1"/>
    <property type="molecule type" value="mRNA"/>
</dbReference>
<feature type="domain" description="Myb/SANT-like DNA-binding" evidence="8">
    <location>
        <begin position="4"/>
        <end position="78"/>
    </location>
</feature>
<reference evidence="9" key="2">
    <citation type="journal article" date="2014" name="BMC Genomics">
        <title>A genomic perspective to assessing quality of mass-reared SIT flies used in Mediterranean fruit fly (Ceratitis capitata) eradication in California.</title>
        <authorList>
            <person name="Calla B."/>
            <person name="Hall B."/>
            <person name="Hou S."/>
            <person name="Geib S.M."/>
        </authorList>
    </citation>
    <scope>NUCLEOTIDE SEQUENCE</scope>
</reference>
<feature type="compositionally biased region" description="Low complexity" evidence="7">
    <location>
        <begin position="279"/>
        <end position="305"/>
    </location>
</feature>
<feature type="compositionally biased region" description="Polar residues" evidence="7">
    <location>
        <begin position="208"/>
        <end position="227"/>
    </location>
</feature>
<feature type="compositionally biased region" description="Basic residues" evidence="7">
    <location>
        <begin position="390"/>
        <end position="406"/>
    </location>
</feature>
<dbReference type="RefSeq" id="XP_004519221.1">
    <property type="nucleotide sequence ID" value="XM_004519164.3"/>
</dbReference>
<reference evidence="9" key="1">
    <citation type="submission" date="2013-07" db="EMBL/GenBank/DDBJ databases">
        <authorList>
            <person name="Geib S."/>
        </authorList>
    </citation>
    <scope>NUCLEOTIDE SEQUENCE</scope>
</reference>
<dbReference type="InterPro" id="IPR028002">
    <property type="entry name" value="Myb_DNA-bind_5"/>
</dbReference>
<feature type="compositionally biased region" description="Gly residues" evidence="7">
    <location>
        <begin position="408"/>
        <end position="425"/>
    </location>
</feature>
<dbReference type="EMBL" id="GAMC01006845">
    <property type="protein sequence ID" value="JAB99710.1"/>
    <property type="molecule type" value="mRNA"/>
</dbReference>
<dbReference type="PANTHER" id="PTHR21411">
    <property type="entry name" value="APONTIC"/>
    <property type="match status" value="1"/>
</dbReference>
<keyword evidence="4" id="KW-0238">DNA-binding</keyword>
<feature type="region of interest" description="Disordered" evidence="7">
    <location>
        <begin position="340"/>
        <end position="369"/>
    </location>
</feature>
<dbReference type="KEGG" id="ccat:101450154"/>
<organism evidence="9">
    <name type="scientific">Ceratitis capitata</name>
    <name type="common">Mediterranean fruit fly</name>
    <name type="synonym">Tephritis capitata</name>
    <dbReference type="NCBI Taxonomy" id="7213"/>
    <lineage>
        <taxon>Eukaryota</taxon>
        <taxon>Metazoa</taxon>
        <taxon>Ecdysozoa</taxon>
        <taxon>Arthropoda</taxon>
        <taxon>Hexapoda</taxon>
        <taxon>Insecta</taxon>
        <taxon>Pterygota</taxon>
        <taxon>Neoptera</taxon>
        <taxon>Endopterygota</taxon>
        <taxon>Diptera</taxon>
        <taxon>Brachycera</taxon>
        <taxon>Muscomorpha</taxon>
        <taxon>Tephritoidea</taxon>
        <taxon>Tephritidae</taxon>
        <taxon>Ceratitis</taxon>
        <taxon>Ceratitis</taxon>
    </lineage>
</organism>
<evidence type="ECO:0000256" key="5">
    <source>
        <dbReference type="ARBA" id="ARBA00023163"/>
    </source>
</evidence>
<dbReference type="RefSeq" id="XP_004519219.1">
    <property type="nucleotide sequence ID" value="XM_004519162.3"/>
</dbReference>
<keyword evidence="3" id="KW-0805">Transcription regulation</keyword>
<dbReference type="OrthoDB" id="6340111at2759"/>
<name>W8BEI5_CERCA</name>
<evidence type="ECO:0000313" key="9">
    <source>
        <dbReference type="EMBL" id="JAB99710.1"/>
    </source>
</evidence>
<feature type="compositionally biased region" description="Gly residues" evidence="7">
    <location>
        <begin position="113"/>
        <end position="125"/>
    </location>
</feature>
<comment type="function">
    <text evidence="6">Involved in transvection phenomena (= synapsis-dependent gene expression), where the synaptic pairing of chromosomes carrying genes with which zeste interacts influences the expression of these genes. Zeste binds to DNA and stimulates transcription from a nearby promoter.</text>
</comment>
<feature type="region of interest" description="Disordered" evidence="7">
    <location>
        <begin position="109"/>
        <end position="136"/>
    </location>
</feature>
<feature type="region of interest" description="Disordered" evidence="7">
    <location>
        <begin position="276"/>
        <end position="327"/>
    </location>
</feature>
<evidence type="ECO:0000256" key="7">
    <source>
        <dbReference type="SAM" id="MobiDB-lite"/>
    </source>
</evidence>
<comment type="subunit">
    <text evidence="1">Self-associates forming complexes of several hundred monomers.</text>
</comment>
<feature type="compositionally biased region" description="Low complexity" evidence="7">
    <location>
        <begin position="358"/>
        <end position="369"/>
    </location>
</feature>
<evidence type="ECO:0000256" key="4">
    <source>
        <dbReference type="ARBA" id="ARBA00023125"/>
    </source>
</evidence>
<sequence length="514" mass="54997">MEKTPRYTQRERNMVLGFAAQYKDVIENKRTDAESNRKKDEVWRQIAKEFNARVYHQRSSKQLRQLYKNMKLLLKKDLCGEGKGNRTFMDLLNTLSQQESVAQYISEQMSPNGGSGIGNGGYGGGRGHKYDDDYDDSKNPFPQLAALGYDGMDPDVIVIKSEDISDNEQSQAPEDMDDDDCLSAKDIPEVCLEEEDDEIFATDLRQSTPLSSAHVSQRGSYASNGLHAQQPNVTQQQQQQPEVTIQNVGGIRVGSIGSLANLKALQNGGSNNSALSIPNSSSGAANGNNSNSNNNGLTNSNGLSAHNSGGGRHTPNSRQQQVSAEQQAAQQLLLNGLGLSAVHPQEPPLPQLHRGTHAGNNGSSNNSLINSTNQLLLSLNANAGYAGMHKSSHGHSHSHHHLHNGHAHSGGGGGGHGGSGVGALGGLHNHSNSSNGSSSGIGGAHNINSRSNDYLMSLAIKEREKKIDLLNAQIDYWKTLTKKLDANAAHNPSPACMCHFPGKVNGLQTPTSSS</sequence>
<evidence type="ECO:0000259" key="8">
    <source>
        <dbReference type="Pfam" id="PF13873"/>
    </source>
</evidence>
<dbReference type="RefSeq" id="XP_004519217.1">
    <property type="nucleotide sequence ID" value="XM_004519160.3"/>
</dbReference>
<dbReference type="EMBL" id="GAMC01006844">
    <property type="protein sequence ID" value="JAB99711.1"/>
    <property type="molecule type" value="mRNA"/>
</dbReference>
<accession>W8BEI5</accession>
<dbReference type="RefSeq" id="XP_012162398.1">
    <property type="nucleotide sequence ID" value="XM_012307008.2"/>
</dbReference>
<evidence type="ECO:0000256" key="6">
    <source>
        <dbReference type="ARBA" id="ARBA00025466"/>
    </source>
</evidence>
<feature type="compositionally biased region" description="Low complexity" evidence="7">
    <location>
        <begin position="426"/>
        <end position="444"/>
    </location>
</feature>
<proteinExistence type="evidence at transcript level"/>
<keyword evidence="5" id="KW-0804">Transcription</keyword>
<dbReference type="PANTHER" id="PTHR21411:SF0">
    <property type="entry name" value="REGULATORY PROTEIN ZESTE"/>
    <property type="match status" value="1"/>
</dbReference>
<feature type="region of interest" description="Disordered" evidence="7">
    <location>
        <begin position="387"/>
        <end position="444"/>
    </location>
</feature>
<evidence type="ECO:0000256" key="2">
    <source>
        <dbReference type="ARBA" id="ARBA00016807"/>
    </source>
</evidence>
<dbReference type="RefSeq" id="XP_012162389.1">
    <property type="nucleotide sequence ID" value="XM_012306999.2"/>
</dbReference>
<dbReference type="GeneID" id="101450154"/>
<evidence type="ECO:0000256" key="1">
    <source>
        <dbReference type="ARBA" id="ARBA00011764"/>
    </source>
</evidence>
<feature type="compositionally biased region" description="Low complexity" evidence="7">
    <location>
        <begin position="229"/>
        <end position="241"/>
    </location>
</feature>
<dbReference type="GO" id="GO:0003677">
    <property type="term" value="F:DNA binding"/>
    <property type="evidence" value="ECO:0007669"/>
    <property type="project" value="UniProtKB-KW"/>
</dbReference>
<dbReference type="RefSeq" id="XP_020717911.1">
    <property type="nucleotide sequence ID" value="XM_020862252.1"/>
</dbReference>
<feature type="region of interest" description="Disordered" evidence="7">
    <location>
        <begin position="208"/>
        <end position="241"/>
    </location>
</feature>
<evidence type="ECO:0000256" key="3">
    <source>
        <dbReference type="ARBA" id="ARBA00023015"/>
    </source>
</evidence>